<evidence type="ECO:0000313" key="5">
    <source>
        <dbReference type="EMBL" id="KMO87083.1"/>
    </source>
</evidence>
<keyword evidence="2" id="KW-0547">Nucleotide-binding</keyword>
<dbReference type="PANTHER" id="PTHR13504:SF38">
    <property type="entry name" value="FIDO DOMAIN-CONTAINING PROTEIN"/>
    <property type="match status" value="1"/>
</dbReference>
<dbReference type="GO" id="GO:0005524">
    <property type="term" value="F:ATP binding"/>
    <property type="evidence" value="ECO:0007669"/>
    <property type="project" value="UniProtKB-KW"/>
</dbReference>
<feature type="binding site" evidence="2">
    <location>
        <begin position="209"/>
        <end position="210"/>
    </location>
    <ligand>
        <name>ATP</name>
        <dbReference type="ChEBI" id="CHEBI:30616"/>
    </ligand>
</feature>
<dbReference type="PROSITE" id="PS51459">
    <property type="entry name" value="FIDO"/>
    <property type="match status" value="1"/>
</dbReference>
<feature type="active site" evidence="1">
    <location>
        <position position="173"/>
    </location>
</feature>
<gene>
    <name evidence="5" type="ORF">AB840_04795</name>
</gene>
<dbReference type="InterPro" id="IPR003812">
    <property type="entry name" value="Fido"/>
</dbReference>
<dbReference type="AlphaFoldDB" id="A0A0J6WXY6"/>
<dbReference type="SUPFAM" id="SSF140931">
    <property type="entry name" value="Fic-like"/>
    <property type="match status" value="1"/>
</dbReference>
<dbReference type="PATRIC" id="fig|1122219.3.peg.3475"/>
<keyword evidence="5" id="KW-0131">Cell cycle</keyword>
<feature type="binding site" evidence="2">
    <location>
        <begin position="177"/>
        <end position="184"/>
    </location>
    <ligand>
        <name>ATP</name>
        <dbReference type="ChEBI" id="CHEBI:30616"/>
    </ligand>
</feature>
<evidence type="ECO:0000313" key="6">
    <source>
        <dbReference type="Proteomes" id="UP000036503"/>
    </source>
</evidence>
<evidence type="ECO:0000256" key="2">
    <source>
        <dbReference type="PIRSR" id="PIRSR640198-2"/>
    </source>
</evidence>
<dbReference type="PANTHER" id="PTHR13504">
    <property type="entry name" value="FIDO DOMAIN-CONTAINING PROTEIN DDB_G0283145"/>
    <property type="match status" value="1"/>
</dbReference>
<dbReference type="EMBL" id="LEKT01000010">
    <property type="protein sequence ID" value="KMO87083.1"/>
    <property type="molecule type" value="Genomic_DNA"/>
</dbReference>
<protein>
    <submittedName>
        <fullName evidence="5">Cell division protein Fic</fullName>
    </submittedName>
</protein>
<evidence type="ECO:0000259" key="4">
    <source>
        <dbReference type="PROSITE" id="PS51459"/>
    </source>
</evidence>
<evidence type="ECO:0000256" key="1">
    <source>
        <dbReference type="PIRSR" id="PIRSR640198-1"/>
    </source>
</evidence>
<evidence type="ECO:0000256" key="3">
    <source>
        <dbReference type="PIRSR" id="PIRSR640198-3"/>
    </source>
</evidence>
<reference evidence="5 6" key="1">
    <citation type="submission" date="2015-06" db="EMBL/GenBank/DDBJ databases">
        <title>Draft genome sequence of beer spoilage bacterium Megasphaera cerevisiae type strain 20462.</title>
        <authorList>
            <person name="Kutumbaka K."/>
            <person name="Pasmowitz J."/>
            <person name="Mategko J."/>
            <person name="Reyes D."/>
            <person name="Friedrich A."/>
            <person name="Han S."/>
            <person name="Martens-Habbena W."/>
            <person name="Neal-McKinney J."/>
            <person name="Janagama H.K."/>
            <person name="Nadala C."/>
            <person name="Samadpour M."/>
        </authorList>
    </citation>
    <scope>NUCLEOTIDE SEQUENCE [LARGE SCALE GENOMIC DNA]</scope>
    <source>
        <strain evidence="5 6">DSM 20462</strain>
    </source>
</reference>
<dbReference type="Proteomes" id="UP000036503">
    <property type="component" value="Unassembled WGS sequence"/>
</dbReference>
<dbReference type="InterPro" id="IPR036597">
    <property type="entry name" value="Fido-like_dom_sf"/>
</dbReference>
<feature type="domain" description="Fido" evidence="4">
    <location>
        <begin position="95"/>
        <end position="232"/>
    </location>
</feature>
<dbReference type="STRING" id="39029.BSR42_07285"/>
<dbReference type="InParanoid" id="A0A0J6WXY6"/>
<organism evidence="5 6">
    <name type="scientific">Megasphaera cerevisiae DSM 20462</name>
    <dbReference type="NCBI Taxonomy" id="1122219"/>
    <lineage>
        <taxon>Bacteria</taxon>
        <taxon>Bacillati</taxon>
        <taxon>Bacillota</taxon>
        <taxon>Negativicutes</taxon>
        <taxon>Veillonellales</taxon>
        <taxon>Veillonellaceae</taxon>
        <taxon>Megasphaera</taxon>
    </lineage>
</organism>
<dbReference type="Gene3D" id="1.10.3290.10">
    <property type="entry name" value="Fido-like domain"/>
    <property type="match status" value="1"/>
</dbReference>
<dbReference type="Pfam" id="PF02661">
    <property type="entry name" value="Fic"/>
    <property type="match status" value="1"/>
</dbReference>
<keyword evidence="2" id="KW-0067">ATP-binding</keyword>
<sequence length="246" mass="28593">MQPILKEIDSLKNKLRNLRPLNTAELQRLRDEFVIETTYNSNAIEGNTLTLRETALILQEGITIAEKPLRDHLDVIGFKDAFYYIIDLASHNAPLTEQTIKTIHSLVLMNDRENRGTYRNVPVRILGAKHTPPQPYLVQPSIEQLMQHYEKWKQTLHIIEAVALLHLEFESIHPFIDGNGRTGRLLLNFELIKNGLLPVDIKFTDRRKYYECFDAYHTHSKDPGELISLIAEYEKAELNHYIQIIK</sequence>
<name>A0A0J6WXY6_9FIRM</name>
<proteinExistence type="predicted"/>
<keyword evidence="6" id="KW-1185">Reference proteome</keyword>
<dbReference type="InterPro" id="IPR040198">
    <property type="entry name" value="Fido_containing"/>
</dbReference>
<dbReference type="GO" id="GO:0051301">
    <property type="term" value="P:cell division"/>
    <property type="evidence" value="ECO:0007669"/>
    <property type="project" value="UniProtKB-KW"/>
</dbReference>
<keyword evidence="5" id="KW-0132">Cell division</keyword>
<accession>A0A0J6WXY6</accession>
<feature type="site" description="Important for autoinhibition of adenylyltransferase activity" evidence="3">
    <location>
        <position position="45"/>
    </location>
</feature>
<comment type="caution">
    <text evidence="5">The sequence shown here is derived from an EMBL/GenBank/DDBJ whole genome shotgun (WGS) entry which is preliminary data.</text>
</comment>